<dbReference type="EMBL" id="GBRH01260915">
    <property type="protein sequence ID" value="JAD36980.1"/>
    <property type="molecule type" value="Transcribed_RNA"/>
</dbReference>
<dbReference type="SUPFAM" id="SSF56672">
    <property type="entry name" value="DNA/RNA polymerases"/>
    <property type="match status" value="1"/>
</dbReference>
<protein>
    <recommendedName>
        <fullName evidence="1">Reverse transcriptase domain-containing protein</fullName>
    </recommendedName>
</protein>
<reference evidence="2" key="2">
    <citation type="journal article" date="2015" name="Data Brief">
        <title>Shoot transcriptome of the giant reed, Arundo donax.</title>
        <authorList>
            <person name="Barrero R.A."/>
            <person name="Guerrero F.D."/>
            <person name="Moolhuijzen P."/>
            <person name="Goolsby J.A."/>
            <person name="Tidwell J."/>
            <person name="Bellgard S.E."/>
            <person name="Bellgard M.I."/>
        </authorList>
    </citation>
    <scope>NUCLEOTIDE SEQUENCE</scope>
    <source>
        <tissue evidence="2">Shoot tissue taken approximately 20 cm above the soil surface</tissue>
    </source>
</reference>
<reference evidence="2" key="1">
    <citation type="submission" date="2014-09" db="EMBL/GenBank/DDBJ databases">
        <authorList>
            <person name="Magalhaes I.L.F."/>
            <person name="Oliveira U."/>
            <person name="Santos F.R."/>
            <person name="Vidigal T.H.D.A."/>
            <person name="Brescovit A.D."/>
            <person name="Santos A.J."/>
        </authorList>
    </citation>
    <scope>NUCLEOTIDE SEQUENCE</scope>
    <source>
        <tissue evidence="2">Shoot tissue taken approximately 20 cm above the soil surface</tissue>
    </source>
</reference>
<dbReference type="InterPro" id="IPR043502">
    <property type="entry name" value="DNA/RNA_pol_sf"/>
</dbReference>
<feature type="domain" description="Reverse transcriptase" evidence="1">
    <location>
        <begin position="1"/>
        <end position="142"/>
    </location>
</feature>
<name>A0A0A8ZJQ1_ARUDO</name>
<dbReference type="Pfam" id="PF00078">
    <property type="entry name" value="RVT_1"/>
    <property type="match status" value="1"/>
</dbReference>
<dbReference type="InterPro" id="IPR000477">
    <property type="entry name" value="RT_dom"/>
</dbReference>
<evidence type="ECO:0000313" key="2">
    <source>
        <dbReference type="EMBL" id="JAD36980.1"/>
    </source>
</evidence>
<organism evidence="2">
    <name type="scientific">Arundo donax</name>
    <name type="common">Giant reed</name>
    <name type="synonym">Donax arundinaceus</name>
    <dbReference type="NCBI Taxonomy" id="35708"/>
    <lineage>
        <taxon>Eukaryota</taxon>
        <taxon>Viridiplantae</taxon>
        <taxon>Streptophyta</taxon>
        <taxon>Embryophyta</taxon>
        <taxon>Tracheophyta</taxon>
        <taxon>Spermatophyta</taxon>
        <taxon>Magnoliopsida</taxon>
        <taxon>Liliopsida</taxon>
        <taxon>Poales</taxon>
        <taxon>Poaceae</taxon>
        <taxon>PACMAD clade</taxon>
        <taxon>Arundinoideae</taxon>
        <taxon>Arundineae</taxon>
        <taxon>Arundo</taxon>
    </lineage>
</organism>
<sequence>MARCLHRKKEPHLLLKLDISKAFDSVSWSFLLDVLQHLGLGRRWCNLLCLLLSTSSTQVLVNGEPGEVITHQRGLRQGDPLSPMLFVLVMDVLNSIIVRAGQEGLFRFLVYRGCSTVCPYMPTTPSYFSGQLKMIYPWCSSC</sequence>
<accession>A0A0A8ZJQ1</accession>
<proteinExistence type="predicted"/>
<evidence type="ECO:0000259" key="1">
    <source>
        <dbReference type="PROSITE" id="PS50878"/>
    </source>
</evidence>
<dbReference type="PROSITE" id="PS50878">
    <property type="entry name" value="RT_POL"/>
    <property type="match status" value="1"/>
</dbReference>
<dbReference type="PANTHER" id="PTHR19446">
    <property type="entry name" value="REVERSE TRANSCRIPTASES"/>
    <property type="match status" value="1"/>
</dbReference>
<dbReference type="AlphaFoldDB" id="A0A0A8ZJQ1"/>